<dbReference type="SUPFAM" id="SSF55729">
    <property type="entry name" value="Acyl-CoA N-acyltransferases (Nat)"/>
    <property type="match status" value="1"/>
</dbReference>
<dbReference type="InterPro" id="IPR000182">
    <property type="entry name" value="GNAT_dom"/>
</dbReference>
<dbReference type="CDD" id="cd04301">
    <property type="entry name" value="NAT_SF"/>
    <property type="match status" value="1"/>
</dbReference>
<organism evidence="2 3">
    <name type="scientific">Sandaracinus amylolyticus</name>
    <dbReference type="NCBI Taxonomy" id="927083"/>
    <lineage>
        <taxon>Bacteria</taxon>
        <taxon>Pseudomonadati</taxon>
        <taxon>Myxococcota</taxon>
        <taxon>Polyangia</taxon>
        <taxon>Polyangiales</taxon>
        <taxon>Sandaracinaceae</taxon>
        <taxon>Sandaracinus</taxon>
    </lineage>
</organism>
<evidence type="ECO:0000313" key="3">
    <source>
        <dbReference type="Proteomes" id="UP000034883"/>
    </source>
</evidence>
<dbReference type="Gene3D" id="3.30.1050.10">
    <property type="entry name" value="SCP2 sterol-binding domain"/>
    <property type="match status" value="1"/>
</dbReference>
<dbReference type="InterPro" id="IPR041380">
    <property type="entry name" value="Acetyltransf_17"/>
</dbReference>
<reference evidence="2 3" key="1">
    <citation type="submission" date="2015-03" db="EMBL/GenBank/DDBJ databases">
        <title>Genome assembly of Sandaracinus amylolyticus DSM 53668.</title>
        <authorList>
            <person name="Sharma G."/>
            <person name="Subramanian S."/>
        </authorList>
    </citation>
    <scope>NUCLEOTIDE SEQUENCE [LARGE SCALE GENOMIC DNA]</scope>
    <source>
        <strain evidence="2 3">DSM 53668</strain>
    </source>
</reference>
<proteinExistence type="predicted"/>
<dbReference type="STRING" id="927083.DB32_000286"/>
<dbReference type="Pfam" id="PF13530">
    <property type="entry name" value="SCP2_2"/>
    <property type="match status" value="1"/>
</dbReference>
<dbReference type="Gene3D" id="3.40.630.30">
    <property type="match status" value="2"/>
</dbReference>
<dbReference type="Pfam" id="PF13527">
    <property type="entry name" value="Acetyltransf_9"/>
    <property type="match status" value="1"/>
</dbReference>
<protein>
    <submittedName>
        <fullName evidence="2">Acetyltransferase</fullName>
    </submittedName>
</protein>
<evidence type="ECO:0000259" key="1">
    <source>
        <dbReference type="PROSITE" id="PS51186"/>
    </source>
</evidence>
<dbReference type="SUPFAM" id="SSF55718">
    <property type="entry name" value="SCP-like"/>
    <property type="match status" value="1"/>
</dbReference>
<name>A0A0F6VYU9_9BACT</name>
<keyword evidence="3" id="KW-1185">Reference proteome</keyword>
<keyword evidence="2" id="KW-0808">Transferase</keyword>
<accession>A0A0F6VYU9</accession>
<gene>
    <name evidence="2" type="ORF">DB32_000286</name>
</gene>
<sequence>MRVSRATGTVRDMSDRIVRAPRDEHERATLERVLQESFGNEGLPWTTWMERIGHENLRVVIADGAIRGGLGFYRFGQHWGGERVPMIGLAGVGVEPSWRGRGIARTFLVDTLAQARSEGVPLAGLYASSVAVYRAIGFEQAGVTLRFEAPVASLARGDHALACEPFDPLENAHVRPLYDARARRWDGHLVRTEAIWARITQPYQGTARAYRFGPASAPEGYIVYSHQPGADLHFGIALRDLVLATPAAARRCAALLSDLRSLGRDLRWLGCASDPLVSLLPEESARIVEPHRWMLRILDPARALAMRGYSSEGEASFVVRDALFGDHALHVRVRDGRAEVDTIAARRELPTLDTRALAALYSGFANVSTLVAMGLVEGSIDGAHALARLFTRGEPWLCDWF</sequence>
<dbReference type="Proteomes" id="UP000034883">
    <property type="component" value="Chromosome"/>
</dbReference>
<dbReference type="InterPro" id="IPR051554">
    <property type="entry name" value="Acetyltransferase_Eis"/>
</dbReference>
<feature type="domain" description="N-acetyltransferase" evidence="1">
    <location>
        <begin position="17"/>
        <end position="170"/>
    </location>
</feature>
<dbReference type="PANTHER" id="PTHR37817">
    <property type="entry name" value="N-ACETYLTRANSFERASE EIS"/>
    <property type="match status" value="1"/>
</dbReference>
<dbReference type="InterPro" id="IPR016181">
    <property type="entry name" value="Acyl_CoA_acyltransferase"/>
</dbReference>
<dbReference type="KEGG" id="samy:DB32_000286"/>
<dbReference type="GO" id="GO:0030649">
    <property type="term" value="P:aminoglycoside antibiotic catabolic process"/>
    <property type="evidence" value="ECO:0007669"/>
    <property type="project" value="TreeGrafter"/>
</dbReference>
<dbReference type="PROSITE" id="PS51186">
    <property type="entry name" value="GNAT"/>
    <property type="match status" value="1"/>
</dbReference>
<dbReference type="Pfam" id="PF17668">
    <property type="entry name" value="Acetyltransf_17"/>
    <property type="match status" value="1"/>
</dbReference>
<evidence type="ECO:0000313" key="2">
    <source>
        <dbReference type="EMBL" id="AKF03137.1"/>
    </source>
</evidence>
<dbReference type="PANTHER" id="PTHR37817:SF1">
    <property type="entry name" value="N-ACETYLTRANSFERASE EIS"/>
    <property type="match status" value="1"/>
</dbReference>
<dbReference type="InterPro" id="IPR025559">
    <property type="entry name" value="Eis_dom"/>
</dbReference>
<dbReference type="EMBL" id="CP011125">
    <property type="protein sequence ID" value="AKF03137.1"/>
    <property type="molecule type" value="Genomic_DNA"/>
</dbReference>
<dbReference type="InterPro" id="IPR036527">
    <property type="entry name" value="SCP2_sterol-bd_dom_sf"/>
</dbReference>
<dbReference type="AlphaFoldDB" id="A0A0F6VYU9"/>
<dbReference type="GO" id="GO:0034069">
    <property type="term" value="F:aminoglycoside N-acetyltransferase activity"/>
    <property type="evidence" value="ECO:0007669"/>
    <property type="project" value="TreeGrafter"/>
</dbReference>